<dbReference type="InterPro" id="IPR000626">
    <property type="entry name" value="Ubiquitin-like_dom"/>
</dbReference>
<feature type="compositionally biased region" description="Basic and acidic residues" evidence="5">
    <location>
        <begin position="302"/>
        <end position="320"/>
    </location>
</feature>
<dbReference type="InterPro" id="IPR029071">
    <property type="entry name" value="Ubiquitin-like_domsf"/>
</dbReference>
<dbReference type="PROSITE" id="PS50053">
    <property type="entry name" value="UBIQUITIN_2"/>
    <property type="match status" value="1"/>
</dbReference>
<comment type="caution">
    <text evidence="8">The sequence shown here is derived from an EMBL/GenBank/DDBJ whole genome shotgun (WGS) entry which is preliminary data.</text>
</comment>
<evidence type="ECO:0000256" key="1">
    <source>
        <dbReference type="ARBA" id="ARBA00004370"/>
    </source>
</evidence>
<evidence type="ECO:0000256" key="2">
    <source>
        <dbReference type="ARBA" id="ARBA00022692"/>
    </source>
</evidence>
<dbReference type="GO" id="GO:0030968">
    <property type="term" value="P:endoplasmic reticulum unfolded protein response"/>
    <property type="evidence" value="ECO:0007669"/>
    <property type="project" value="TreeGrafter"/>
</dbReference>
<reference evidence="8 9" key="1">
    <citation type="submission" date="2016-07" db="EMBL/GenBank/DDBJ databases">
        <title>Pervasive Adenine N6-methylation of Active Genes in Fungi.</title>
        <authorList>
            <consortium name="DOE Joint Genome Institute"/>
            <person name="Mondo S.J."/>
            <person name="Dannebaum R.O."/>
            <person name="Kuo R.C."/>
            <person name="Labutti K."/>
            <person name="Haridas S."/>
            <person name="Kuo A."/>
            <person name="Salamov A."/>
            <person name="Ahrendt S.R."/>
            <person name="Lipzen A."/>
            <person name="Sullivan W."/>
            <person name="Andreopoulos W.B."/>
            <person name="Clum A."/>
            <person name="Lindquist E."/>
            <person name="Daum C."/>
            <person name="Ramamoorthy G.K."/>
            <person name="Gryganskyi A."/>
            <person name="Culley D."/>
            <person name="Magnuson J.K."/>
            <person name="James T.Y."/>
            <person name="O'Malley M.A."/>
            <person name="Stajich J.E."/>
            <person name="Spatafora J.W."/>
            <person name="Visel A."/>
            <person name="Grigoriev I.V."/>
        </authorList>
    </citation>
    <scope>NUCLEOTIDE SEQUENCE [LARGE SCALE GENOMIC DNA]</scope>
    <source>
        <strain evidence="8 9">NRRL 3301</strain>
    </source>
</reference>
<keyword evidence="3 6" id="KW-1133">Transmembrane helix</keyword>
<dbReference type="InterPro" id="IPR039751">
    <property type="entry name" value="HERPUD1/2"/>
</dbReference>
<dbReference type="SUPFAM" id="SSF54236">
    <property type="entry name" value="Ubiquitin-like"/>
    <property type="match status" value="1"/>
</dbReference>
<dbReference type="Proteomes" id="UP000242146">
    <property type="component" value="Unassembled WGS sequence"/>
</dbReference>
<evidence type="ECO:0000256" key="3">
    <source>
        <dbReference type="ARBA" id="ARBA00022989"/>
    </source>
</evidence>
<dbReference type="SMART" id="SM00213">
    <property type="entry name" value="UBQ"/>
    <property type="match status" value="1"/>
</dbReference>
<dbReference type="Gene3D" id="3.10.20.90">
    <property type="entry name" value="Phosphatidylinositol 3-kinase Catalytic Subunit, Chain A, domain 1"/>
    <property type="match status" value="1"/>
</dbReference>
<feature type="domain" description="Ubiquitin-like" evidence="7">
    <location>
        <begin position="9"/>
        <end position="70"/>
    </location>
</feature>
<sequence length="361" mass="39752">MAQDTDEKQYVQIRSPSLQETLVIPFDPSSTIADLKRNIRAAHPNKPLAQDQRIIFRGNVLADTQVIAALITNMESVATFHLVVKPSINTTPTTTPPIATNPTTPQPTAPPASFVSPAPAAPLTSPPVQPSMLVPGGYQIVALNGHYYLAPVLVPSISNDSPNVHLTAAGRMAYSQPILQPSPSTNPQEQPAPQPQQPQQPQQQPAEQVQARPARAMQRGATVWLALKLMFALFVTCQGASIDRVILFHVLAVVFFMYQTGRFRLAIHRVTPEEMQRILQQNFARAMPDPVHPNPQPTQEQQADRPGDPSHPATHQEDNSRLSSLNRGMYTFVASLWPSYGRDPRIAQAFDNAQENEMDEL</sequence>
<feature type="compositionally biased region" description="Low complexity" evidence="5">
    <location>
        <begin position="199"/>
        <end position="214"/>
    </location>
</feature>
<accession>A0A1X2GEL0</accession>
<feature type="region of interest" description="Disordered" evidence="5">
    <location>
        <begin position="177"/>
        <end position="214"/>
    </location>
</feature>
<comment type="subcellular location">
    <subcellularLocation>
        <location evidence="1">Membrane</location>
    </subcellularLocation>
</comment>
<feature type="compositionally biased region" description="Low complexity" evidence="5">
    <location>
        <begin position="111"/>
        <end position="122"/>
    </location>
</feature>
<evidence type="ECO:0000259" key="7">
    <source>
        <dbReference type="PROSITE" id="PS50053"/>
    </source>
</evidence>
<evidence type="ECO:0000313" key="8">
    <source>
        <dbReference type="EMBL" id="ORX51985.1"/>
    </source>
</evidence>
<proteinExistence type="predicted"/>
<organism evidence="8 9">
    <name type="scientific">Hesseltinella vesiculosa</name>
    <dbReference type="NCBI Taxonomy" id="101127"/>
    <lineage>
        <taxon>Eukaryota</taxon>
        <taxon>Fungi</taxon>
        <taxon>Fungi incertae sedis</taxon>
        <taxon>Mucoromycota</taxon>
        <taxon>Mucoromycotina</taxon>
        <taxon>Mucoromycetes</taxon>
        <taxon>Mucorales</taxon>
        <taxon>Cunninghamellaceae</taxon>
        <taxon>Hesseltinella</taxon>
    </lineage>
</organism>
<name>A0A1X2GEL0_9FUNG</name>
<dbReference type="Pfam" id="PF00240">
    <property type="entry name" value="ubiquitin"/>
    <property type="match status" value="1"/>
</dbReference>
<dbReference type="AlphaFoldDB" id="A0A1X2GEL0"/>
<dbReference type="GO" id="GO:0016020">
    <property type="term" value="C:membrane"/>
    <property type="evidence" value="ECO:0007669"/>
    <property type="project" value="UniProtKB-SubCell"/>
</dbReference>
<evidence type="ECO:0000256" key="5">
    <source>
        <dbReference type="SAM" id="MobiDB-lite"/>
    </source>
</evidence>
<gene>
    <name evidence="8" type="ORF">DM01DRAFT_1408443</name>
</gene>
<feature type="region of interest" description="Disordered" evidence="5">
    <location>
        <begin position="89"/>
        <end position="124"/>
    </location>
</feature>
<feature type="transmembrane region" description="Helical" evidence="6">
    <location>
        <begin position="221"/>
        <end position="241"/>
    </location>
</feature>
<feature type="region of interest" description="Disordered" evidence="5">
    <location>
        <begin position="286"/>
        <end position="321"/>
    </location>
</feature>
<dbReference type="PANTHER" id="PTHR12943">
    <property type="entry name" value="HOMOCYSTEINE-RESPONSIVE ENDOPLASMIC RETICULUM-RESIDENT UNIQUITIN-LIKE DOMAIN HERPUD PROTEIN FAMILY MEMBER"/>
    <property type="match status" value="1"/>
</dbReference>
<evidence type="ECO:0000256" key="4">
    <source>
        <dbReference type="ARBA" id="ARBA00023136"/>
    </source>
</evidence>
<feature type="compositionally biased region" description="Polar residues" evidence="5">
    <location>
        <begin position="177"/>
        <end position="186"/>
    </location>
</feature>
<keyword evidence="4 6" id="KW-0472">Membrane</keyword>
<dbReference type="STRING" id="101127.A0A1X2GEL0"/>
<evidence type="ECO:0000256" key="6">
    <source>
        <dbReference type="SAM" id="Phobius"/>
    </source>
</evidence>
<evidence type="ECO:0000313" key="9">
    <source>
        <dbReference type="Proteomes" id="UP000242146"/>
    </source>
</evidence>
<dbReference type="EMBL" id="MCGT01000019">
    <property type="protein sequence ID" value="ORX51985.1"/>
    <property type="molecule type" value="Genomic_DNA"/>
</dbReference>
<feature type="transmembrane region" description="Helical" evidence="6">
    <location>
        <begin position="247"/>
        <end position="267"/>
    </location>
</feature>
<dbReference type="PANTHER" id="PTHR12943:SF27">
    <property type="entry name" value="HOMOCYSTEINE-INDUCED ENDOPLASMIC RETICULUM PROTEIN, ISOFORM A"/>
    <property type="match status" value="1"/>
</dbReference>
<feature type="compositionally biased region" description="Low complexity" evidence="5">
    <location>
        <begin position="89"/>
        <end position="103"/>
    </location>
</feature>
<protein>
    <recommendedName>
        <fullName evidence="7">Ubiquitin-like domain-containing protein</fullName>
    </recommendedName>
</protein>
<keyword evidence="9" id="KW-1185">Reference proteome</keyword>
<keyword evidence="2 6" id="KW-0812">Transmembrane</keyword>
<dbReference type="OrthoDB" id="21589at2759"/>